<dbReference type="Gene3D" id="3.30.420.40">
    <property type="match status" value="1"/>
</dbReference>
<name>A0ABQ5JUA7_9LACO</name>
<dbReference type="Pfam" id="PF02541">
    <property type="entry name" value="Ppx-GppA"/>
    <property type="match status" value="1"/>
</dbReference>
<dbReference type="Proteomes" id="UP001628078">
    <property type="component" value="Unassembled WGS sequence"/>
</dbReference>
<evidence type="ECO:0000259" key="3">
    <source>
        <dbReference type="Pfam" id="PF21447"/>
    </source>
</evidence>
<dbReference type="SUPFAM" id="SSF109604">
    <property type="entry name" value="HD-domain/PDEase-like"/>
    <property type="match status" value="1"/>
</dbReference>
<dbReference type="InterPro" id="IPR050273">
    <property type="entry name" value="GppA/Ppx_hydrolase"/>
</dbReference>
<dbReference type="Gene3D" id="3.30.420.150">
    <property type="entry name" value="Exopolyphosphatase. Domain 2"/>
    <property type="match status" value="1"/>
</dbReference>
<accession>A0ABQ5JUA7</accession>
<dbReference type="InterPro" id="IPR048950">
    <property type="entry name" value="Ppx_GppA_C"/>
</dbReference>
<reference evidence="4 5" key="1">
    <citation type="submission" date="2022-03" db="EMBL/GenBank/DDBJ databases">
        <title>Draft genome sequence of Furfurilactobacillus curtus JCM 31185.</title>
        <authorList>
            <person name="Suzuki S."/>
            <person name="Endo A."/>
            <person name="Kajikawa A."/>
        </authorList>
    </citation>
    <scope>NUCLEOTIDE SEQUENCE [LARGE SCALE GENOMIC DNA]</scope>
    <source>
        <strain evidence="4 5">JCM 31185</strain>
    </source>
</reference>
<dbReference type="PANTHER" id="PTHR30005">
    <property type="entry name" value="EXOPOLYPHOSPHATASE"/>
    <property type="match status" value="1"/>
</dbReference>
<evidence type="ECO:0000256" key="1">
    <source>
        <dbReference type="ARBA" id="ARBA00007125"/>
    </source>
</evidence>
<evidence type="ECO:0000259" key="2">
    <source>
        <dbReference type="Pfam" id="PF02541"/>
    </source>
</evidence>
<evidence type="ECO:0000313" key="4">
    <source>
        <dbReference type="EMBL" id="GKT06387.1"/>
    </source>
</evidence>
<proteinExistence type="inferred from homology"/>
<feature type="domain" description="Ppx/GppA phosphatase C-terminal" evidence="3">
    <location>
        <begin position="323"/>
        <end position="465"/>
    </location>
</feature>
<comment type="caution">
    <text evidence="4">The sequence shown here is derived from an EMBL/GenBank/DDBJ whole genome shotgun (WGS) entry which is preliminary data.</text>
</comment>
<dbReference type="EMBL" id="BQXO01000005">
    <property type="protein sequence ID" value="GKT06387.1"/>
    <property type="molecule type" value="Genomic_DNA"/>
</dbReference>
<evidence type="ECO:0000313" key="5">
    <source>
        <dbReference type="Proteomes" id="UP001628078"/>
    </source>
</evidence>
<comment type="similarity">
    <text evidence="1">Belongs to the GppA/Ppx family.</text>
</comment>
<dbReference type="InterPro" id="IPR043129">
    <property type="entry name" value="ATPase_NBD"/>
</dbReference>
<dbReference type="RefSeq" id="WP_407884484.1">
    <property type="nucleotide sequence ID" value="NZ_BQXO01000005.1"/>
</dbReference>
<dbReference type="InterPro" id="IPR003695">
    <property type="entry name" value="Ppx_GppA_N"/>
</dbReference>
<gene>
    <name evidence="4" type="ORF">JCM31185_16740</name>
</gene>
<feature type="domain" description="Ppx/GppA phosphatase N-terminal" evidence="2">
    <location>
        <begin position="29"/>
        <end position="303"/>
    </location>
</feature>
<dbReference type="Gene3D" id="1.10.3210.10">
    <property type="entry name" value="Hypothetical protein af1432"/>
    <property type="match status" value="1"/>
</dbReference>
<organism evidence="4 5">
    <name type="scientific">Furfurilactobacillus curtus</name>
    <dbReference type="NCBI Taxonomy" id="1746200"/>
    <lineage>
        <taxon>Bacteria</taxon>
        <taxon>Bacillati</taxon>
        <taxon>Bacillota</taxon>
        <taxon>Bacilli</taxon>
        <taxon>Lactobacillales</taxon>
        <taxon>Lactobacillaceae</taxon>
        <taxon>Furfurilactobacillus</taxon>
    </lineage>
</organism>
<dbReference type="PANTHER" id="PTHR30005:SF0">
    <property type="entry name" value="RETROGRADE REGULATION PROTEIN 2"/>
    <property type="match status" value="1"/>
</dbReference>
<dbReference type="SUPFAM" id="SSF53067">
    <property type="entry name" value="Actin-like ATPase domain"/>
    <property type="match status" value="1"/>
</dbReference>
<protein>
    <submittedName>
        <fullName evidence="4">Exopolyphosphatase</fullName>
    </submittedName>
</protein>
<dbReference type="Pfam" id="PF21447">
    <property type="entry name" value="Ppx-GppA_III"/>
    <property type="match status" value="1"/>
</dbReference>
<sequence length="509" mass="58365">MAKSNLYGAMVLTAQDMQLMIIDQKSQVVLERISAPLHLGADLFEGHRLDPSVGDEVIVILERFLQILRDYHVTNYRLVASHTIARAENIDYIRDHIFIMTGETLHFMTVNEESLFAYEAAAQLLPDFDKLISGHTVLMQIGASMVHFMLFIDGQLLLTRELFLGPMQVATQLQDLEHRVESYQEMLSDYLHSKLVSLYQFLPEQRFDRVILMGSKLHLLDHLIPRGQRFVELSLADFDQQFQRVVEMTPQDLLNESNIPADQTNEVLPLFLLLDEVFDHLQVKQIELTDFKVIDGCVIDEVGHHHQNAHNTDPTSQVMLSAAYELARRFHVDEQHQQSVVKFATQLFDRLKKLHGLGAHERLLLQLAAILQDSGLFIDSTRHAFHSEYIINHSEMLGLRADEQVAVAAIARYHSSETVSADLSRFNISMANRMVMVKLAAILRLADALDDSRLHKISSISVSIKKPQVIIRATANDDIELETWTFNKKRRFFEEIYGFTPQLQRTGRF</sequence>
<keyword evidence="5" id="KW-1185">Reference proteome</keyword>